<gene>
    <name evidence="8" type="ORF">LOD99_16099</name>
</gene>
<evidence type="ECO:0000256" key="3">
    <source>
        <dbReference type="ARBA" id="ARBA00023015"/>
    </source>
</evidence>
<dbReference type="PANTHER" id="PTHR12228">
    <property type="entry name" value="TRANSCRIPTION INITIATION FACTOR TFIID 55 KD SUBUNIT-RELATED"/>
    <property type="match status" value="1"/>
</dbReference>
<sequence length="351" mass="40256">MTEQEYGIGQLEQHCLLRLPPHVAQQVAKSITTDTLEERLQIKIGHDGRNCKLRFDDNTLYGRAVDLPCIIDVNKTLDKKTLYKSGNIGQMIVCSEEPFDMPCDDINDLTLKQRNQLQRRYQWKHGITPPLKNIRKKRFRKTALKKLIDSPEIESEVRRLLKEDAEAVNVEFELLTDEEARPPGTPATPKELMDISSAEMSLNQGQLCVPVQSTPPASGINLIGEVSSSDEEDDKNNPLVNLGEVLEELPEPIEDIIEEQVDLIQDKIDTHPKIEIDNSVQLKLEEDLDKMSKELKSLRVKLNKQKSRIDGTTNPFLKERFTRELNEIEEEEQKLIREESEIRNKLSEIQS</sequence>
<dbReference type="InterPro" id="IPR006751">
    <property type="entry name" value="TAFII55_prot_cons_reg"/>
</dbReference>
<comment type="similarity">
    <text evidence="2">Belongs to the TAF7 family.</text>
</comment>
<protein>
    <submittedName>
        <fullName evidence="8">Transcription initiation factor TFIID subunit 7-like</fullName>
    </submittedName>
</protein>
<evidence type="ECO:0000313" key="9">
    <source>
        <dbReference type="Proteomes" id="UP001165289"/>
    </source>
</evidence>
<reference evidence="8 9" key="1">
    <citation type="journal article" date="2023" name="BMC Biol.">
        <title>The compact genome of the sponge Oopsacas minuta (Hexactinellida) is lacking key metazoan core genes.</title>
        <authorList>
            <person name="Santini S."/>
            <person name="Schenkelaars Q."/>
            <person name="Jourda C."/>
            <person name="Duchesne M."/>
            <person name="Belahbib H."/>
            <person name="Rocher C."/>
            <person name="Selva M."/>
            <person name="Riesgo A."/>
            <person name="Vervoort M."/>
            <person name="Leys S.P."/>
            <person name="Kodjabachian L."/>
            <person name="Le Bivic A."/>
            <person name="Borchiellini C."/>
            <person name="Claverie J.M."/>
            <person name="Renard E."/>
        </authorList>
    </citation>
    <scope>NUCLEOTIDE SEQUENCE [LARGE SCALE GENOMIC DNA]</scope>
    <source>
        <strain evidence="8">SPO-2</strain>
    </source>
</reference>
<dbReference type="PANTHER" id="PTHR12228:SF0">
    <property type="entry name" value="TATA-BOX BINDING PROTEIN ASSOCIATED FACTOR 7"/>
    <property type="match status" value="1"/>
</dbReference>
<evidence type="ECO:0000256" key="4">
    <source>
        <dbReference type="ARBA" id="ARBA00023163"/>
    </source>
</evidence>
<dbReference type="Proteomes" id="UP001165289">
    <property type="component" value="Unassembled WGS sequence"/>
</dbReference>
<dbReference type="GO" id="GO:0016251">
    <property type="term" value="F:RNA polymerase II general transcription initiation factor activity"/>
    <property type="evidence" value="ECO:0007669"/>
    <property type="project" value="TreeGrafter"/>
</dbReference>
<feature type="domain" description="TAFII55 protein conserved region" evidence="7">
    <location>
        <begin position="11"/>
        <end position="169"/>
    </location>
</feature>
<evidence type="ECO:0000313" key="8">
    <source>
        <dbReference type="EMBL" id="KAI6656796.1"/>
    </source>
</evidence>
<keyword evidence="3" id="KW-0805">Transcription regulation</keyword>
<evidence type="ECO:0000259" key="7">
    <source>
        <dbReference type="SMART" id="SM01370"/>
    </source>
</evidence>
<dbReference type="GO" id="GO:0051123">
    <property type="term" value="P:RNA polymerase II preinitiation complex assembly"/>
    <property type="evidence" value="ECO:0007669"/>
    <property type="project" value="TreeGrafter"/>
</dbReference>
<feature type="coiled-coil region" evidence="6">
    <location>
        <begin position="281"/>
        <end position="348"/>
    </location>
</feature>
<evidence type="ECO:0000256" key="5">
    <source>
        <dbReference type="ARBA" id="ARBA00023242"/>
    </source>
</evidence>
<accession>A0AAV7K6C2</accession>
<keyword evidence="9" id="KW-1185">Reference proteome</keyword>
<evidence type="ECO:0000256" key="6">
    <source>
        <dbReference type="SAM" id="Coils"/>
    </source>
</evidence>
<organism evidence="8 9">
    <name type="scientific">Oopsacas minuta</name>
    <dbReference type="NCBI Taxonomy" id="111878"/>
    <lineage>
        <taxon>Eukaryota</taxon>
        <taxon>Metazoa</taxon>
        <taxon>Porifera</taxon>
        <taxon>Hexactinellida</taxon>
        <taxon>Hexasterophora</taxon>
        <taxon>Lyssacinosida</taxon>
        <taxon>Leucopsacidae</taxon>
        <taxon>Oopsacas</taxon>
    </lineage>
</organism>
<comment type="subcellular location">
    <subcellularLocation>
        <location evidence="1">Nucleus</location>
    </subcellularLocation>
</comment>
<keyword evidence="5" id="KW-0539">Nucleus</keyword>
<proteinExistence type="inferred from homology"/>
<evidence type="ECO:0000256" key="1">
    <source>
        <dbReference type="ARBA" id="ARBA00004123"/>
    </source>
</evidence>
<dbReference type="EMBL" id="JAKMXF010000133">
    <property type="protein sequence ID" value="KAI6656796.1"/>
    <property type="molecule type" value="Genomic_DNA"/>
</dbReference>
<evidence type="ECO:0000256" key="2">
    <source>
        <dbReference type="ARBA" id="ARBA00009368"/>
    </source>
</evidence>
<dbReference type="InterPro" id="IPR037817">
    <property type="entry name" value="TAF7"/>
</dbReference>
<keyword evidence="4" id="KW-0804">Transcription</keyword>
<dbReference type="SMART" id="SM01370">
    <property type="entry name" value="TAFII55_N"/>
    <property type="match status" value="1"/>
</dbReference>
<dbReference type="GO" id="GO:0005669">
    <property type="term" value="C:transcription factor TFIID complex"/>
    <property type="evidence" value="ECO:0007669"/>
    <property type="project" value="InterPro"/>
</dbReference>
<comment type="caution">
    <text evidence="8">The sequence shown here is derived from an EMBL/GenBank/DDBJ whole genome shotgun (WGS) entry which is preliminary data.</text>
</comment>
<dbReference type="CDD" id="cd08047">
    <property type="entry name" value="TAF7"/>
    <property type="match status" value="1"/>
</dbReference>
<name>A0AAV7K6C2_9METZ</name>
<keyword evidence="6" id="KW-0175">Coiled coil</keyword>
<dbReference type="Pfam" id="PF04658">
    <property type="entry name" value="TAFII55_N"/>
    <property type="match status" value="1"/>
</dbReference>
<dbReference type="AlphaFoldDB" id="A0AAV7K6C2"/>